<feature type="transmembrane region" description="Helical" evidence="8">
    <location>
        <begin position="6"/>
        <end position="27"/>
    </location>
</feature>
<evidence type="ECO:0000313" key="10">
    <source>
        <dbReference type="Proteomes" id="UP001303046"/>
    </source>
</evidence>
<evidence type="ECO:0000256" key="2">
    <source>
        <dbReference type="ARBA" id="ARBA00006648"/>
    </source>
</evidence>
<dbReference type="PANTHER" id="PTHR31418">
    <property type="entry name" value="FATTY-ACID AND RETINOL-BINDING PROTEIN 1"/>
    <property type="match status" value="1"/>
</dbReference>
<evidence type="ECO:0000256" key="3">
    <source>
        <dbReference type="ARBA" id="ARBA00017453"/>
    </source>
</evidence>
<dbReference type="Gene3D" id="1.20.120.1100">
    <property type="match status" value="1"/>
</dbReference>
<evidence type="ECO:0000256" key="5">
    <source>
        <dbReference type="ARBA" id="ARBA00022729"/>
    </source>
</evidence>
<accession>A0ABR1D2R8</accession>
<proteinExistence type="inferred from homology"/>
<gene>
    <name evidence="9" type="primary">Necator_chrIII.g12104</name>
    <name evidence="9" type="ORF">RB195_011338</name>
</gene>
<keyword evidence="6" id="KW-0175">Coiled coil</keyword>
<protein>
    <recommendedName>
        <fullName evidence="3">Fatty-acid and retinol-binding protein 1</fullName>
    </recommendedName>
</protein>
<keyword evidence="8" id="KW-1133">Transmembrane helix</keyword>
<dbReference type="EMBL" id="JAVFWL010000003">
    <property type="protein sequence ID" value="KAK6744550.1"/>
    <property type="molecule type" value="Genomic_DNA"/>
</dbReference>
<keyword evidence="8" id="KW-0472">Membrane</keyword>
<keyword evidence="8" id="KW-0812">Transmembrane</keyword>
<reference evidence="9 10" key="1">
    <citation type="submission" date="2023-08" db="EMBL/GenBank/DDBJ databases">
        <title>A Necator americanus chromosomal reference genome.</title>
        <authorList>
            <person name="Ilik V."/>
            <person name="Petrzelkova K.J."/>
            <person name="Pardy F."/>
            <person name="Fuh T."/>
            <person name="Niatou-Singa F.S."/>
            <person name="Gouil Q."/>
            <person name="Baker L."/>
            <person name="Ritchie M.E."/>
            <person name="Jex A.R."/>
            <person name="Gazzola D."/>
            <person name="Li H."/>
            <person name="Toshio Fujiwara R."/>
            <person name="Zhan B."/>
            <person name="Aroian R.V."/>
            <person name="Pafco B."/>
            <person name="Schwarz E.M."/>
        </authorList>
    </citation>
    <scope>NUCLEOTIDE SEQUENCE [LARGE SCALE GENOMIC DNA]</scope>
    <source>
        <strain evidence="9 10">Aroian</strain>
        <tissue evidence="9">Whole animal</tissue>
    </source>
</reference>
<dbReference type="Proteomes" id="UP001303046">
    <property type="component" value="Unassembled WGS sequence"/>
</dbReference>
<keyword evidence="4" id="KW-0964">Secreted</keyword>
<organism evidence="9 10">
    <name type="scientific">Necator americanus</name>
    <name type="common">Human hookworm</name>
    <dbReference type="NCBI Taxonomy" id="51031"/>
    <lineage>
        <taxon>Eukaryota</taxon>
        <taxon>Metazoa</taxon>
        <taxon>Ecdysozoa</taxon>
        <taxon>Nematoda</taxon>
        <taxon>Chromadorea</taxon>
        <taxon>Rhabditida</taxon>
        <taxon>Rhabditina</taxon>
        <taxon>Rhabditomorpha</taxon>
        <taxon>Strongyloidea</taxon>
        <taxon>Ancylostomatidae</taxon>
        <taxon>Bunostominae</taxon>
        <taxon>Necator</taxon>
    </lineage>
</organism>
<evidence type="ECO:0000256" key="7">
    <source>
        <dbReference type="ARBA" id="ARBA00023121"/>
    </source>
</evidence>
<keyword evidence="5" id="KW-0732">Signal</keyword>
<comment type="caution">
    <text evidence="9">The sequence shown here is derived from an EMBL/GenBank/DDBJ whole genome shotgun (WGS) entry which is preliminary data.</text>
</comment>
<keyword evidence="10" id="KW-1185">Reference proteome</keyword>
<evidence type="ECO:0000256" key="8">
    <source>
        <dbReference type="SAM" id="Phobius"/>
    </source>
</evidence>
<evidence type="ECO:0000256" key="6">
    <source>
        <dbReference type="ARBA" id="ARBA00023054"/>
    </source>
</evidence>
<dbReference type="Pfam" id="PF05823">
    <property type="entry name" value="Gp-FAR-1"/>
    <property type="match status" value="1"/>
</dbReference>
<comment type="subcellular location">
    <subcellularLocation>
        <location evidence="1">Secreted</location>
    </subcellularLocation>
</comment>
<evidence type="ECO:0000256" key="1">
    <source>
        <dbReference type="ARBA" id="ARBA00004613"/>
    </source>
</evidence>
<dbReference type="InterPro" id="IPR008632">
    <property type="entry name" value="Gp-FAR-1"/>
</dbReference>
<comment type="similarity">
    <text evidence="2">Belongs to the fatty-acid and retinol-binding protein (FARBP) family.</text>
</comment>
<feature type="transmembrane region" description="Helical" evidence="8">
    <location>
        <begin position="47"/>
        <end position="63"/>
    </location>
</feature>
<evidence type="ECO:0000256" key="4">
    <source>
        <dbReference type="ARBA" id="ARBA00022525"/>
    </source>
</evidence>
<dbReference type="PANTHER" id="PTHR31418:SF7">
    <property type="entry name" value="FATTY-ACID AND RETINOL-BINDING PROTEIN 1"/>
    <property type="match status" value="1"/>
</dbReference>
<evidence type="ECO:0000313" key="9">
    <source>
        <dbReference type="EMBL" id="KAK6744550.1"/>
    </source>
</evidence>
<keyword evidence="7" id="KW-0446">Lipid-binding</keyword>
<name>A0ABR1D2R8_NECAM</name>
<sequence length="224" mass="25589">MKNVHSLGYCLILSVEYLLVHVSVLWLQPISPPYHSIILRPATMLRLALLALLFVCAFSAPAVEVEKYEDIPEQYRELIPKQVADHIKAITDEEKTILKEVLKDYAKYKNEEEFLAALKEKSASLHEKAKSFHDFIKGKVDALGDEPKEFVKKVIADVRKLHAQLLAGEKPSLEDLKKCAKKHMTEYESLSDSAKEDFKKNFPILTSIFTNEKAKAMIDKYVQN</sequence>